<keyword evidence="3" id="KW-1185">Reference proteome</keyword>
<evidence type="ECO:0000256" key="1">
    <source>
        <dbReference type="SAM" id="MobiDB-lite"/>
    </source>
</evidence>
<evidence type="ECO:0000313" key="2">
    <source>
        <dbReference type="EMBL" id="KAH3860602.1"/>
    </source>
</evidence>
<accession>A0A9D4LKV5</accession>
<dbReference type="EMBL" id="JAIWYP010000002">
    <property type="protein sequence ID" value="KAH3860602.1"/>
    <property type="molecule type" value="Genomic_DNA"/>
</dbReference>
<comment type="caution">
    <text evidence="2">The sequence shown here is derived from an EMBL/GenBank/DDBJ whole genome shotgun (WGS) entry which is preliminary data.</text>
</comment>
<feature type="region of interest" description="Disordered" evidence="1">
    <location>
        <begin position="23"/>
        <end position="57"/>
    </location>
</feature>
<reference evidence="2" key="2">
    <citation type="submission" date="2020-11" db="EMBL/GenBank/DDBJ databases">
        <authorList>
            <person name="McCartney M.A."/>
            <person name="Auch B."/>
            <person name="Kono T."/>
            <person name="Mallez S."/>
            <person name="Becker A."/>
            <person name="Gohl D.M."/>
            <person name="Silverstein K.A.T."/>
            <person name="Koren S."/>
            <person name="Bechman K.B."/>
            <person name="Herman A."/>
            <person name="Abrahante J.E."/>
            <person name="Garbe J."/>
        </authorList>
    </citation>
    <scope>NUCLEOTIDE SEQUENCE</scope>
    <source>
        <strain evidence="2">Duluth1</strain>
        <tissue evidence="2">Whole animal</tissue>
    </source>
</reference>
<proteinExistence type="predicted"/>
<gene>
    <name evidence="2" type="ORF">DPMN_023512</name>
</gene>
<sequence length="96" mass="10652">MYVLRRFIELKDRSMMLQACKRYTSNDDDDGDDDGDDDADDNDDDDDGGGHVGLKLENSSEIKSCELNIIKRTAVQISTTETNSANQINLCSGSEK</sequence>
<protein>
    <submittedName>
        <fullName evidence="2">Uncharacterized protein</fullName>
    </submittedName>
</protein>
<reference evidence="2" key="1">
    <citation type="journal article" date="2019" name="bioRxiv">
        <title>The Genome of the Zebra Mussel, Dreissena polymorpha: A Resource for Invasive Species Research.</title>
        <authorList>
            <person name="McCartney M.A."/>
            <person name="Auch B."/>
            <person name="Kono T."/>
            <person name="Mallez S."/>
            <person name="Zhang Y."/>
            <person name="Obille A."/>
            <person name="Becker A."/>
            <person name="Abrahante J.E."/>
            <person name="Garbe J."/>
            <person name="Badalamenti J.P."/>
            <person name="Herman A."/>
            <person name="Mangelson H."/>
            <person name="Liachko I."/>
            <person name="Sullivan S."/>
            <person name="Sone E.D."/>
            <person name="Koren S."/>
            <person name="Silverstein K.A.T."/>
            <person name="Beckman K.B."/>
            <person name="Gohl D.M."/>
        </authorList>
    </citation>
    <scope>NUCLEOTIDE SEQUENCE</scope>
    <source>
        <strain evidence="2">Duluth1</strain>
        <tissue evidence="2">Whole animal</tissue>
    </source>
</reference>
<dbReference type="AlphaFoldDB" id="A0A9D4LKV5"/>
<feature type="compositionally biased region" description="Acidic residues" evidence="1">
    <location>
        <begin position="26"/>
        <end position="47"/>
    </location>
</feature>
<organism evidence="2 3">
    <name type="scientific">Dreissena polymorpha</name>
    <name type="common">Zebra mussel</name>
    <name type="synonym">Mytilus polymorpha</name>
    <dbReference type="NCBI Taxonomy" id="45954"/>
    <lineage>
        <taxon>Eukaryota</taxon>
        <taxon>Metazoa</taxon>
        <taxon>Spiralia</taxon>
        <taxon>Lophotrochozoa</taxon>
        <taxon>Mollusca</taxon>
        <taxon>Bivalvia</taxon>
        <taxon>Autobranchia</taxon>
        <taxon>Heteroconchia</taxon>
        <taxon>Euheterodonta</taxon>
        <taxon>Imparidentia</taxon>
        <taxon>Neoheterodontei</taxon>
        <taxon>Myida</taxon>
        <taxon>Dreissenoidea</taxon>
        <taxon>Dreissenidae</taxon>
        <taxon>Dreissena</taxon>
    </lineage>
</organism>
<name>A0A9D4LKV5_DREPO</name>
<dbReference type="Proteomes" id="UP000828390">
    <property type="component" value="Unassembled WGS sequence"/>
</dbReference>
<evidence type="ECO:0000313" key="3">
    <source>
        <dbReference type="Proteomes" id="UP000828390"/>
    </source>
</evidence>